<reference evidence="1" key="1">
    <citation type="submission" date="2019-03" db="EMBL/GenBank/DDBJ databases">
        <title>Single cell metagenomics reveals metabolic interactions within the superorganism composed of flagellate Streblomastix strix and complex community of Bacteroidetes bacteria on its surface.</title>
        <authorList>
            <person name="Treitli S.C."/>
            <person name="Kolisko M."/>
            <person name="Husnik F."/>
            <person name="Keeling P."/>
            <person name="Hampl V."/>
        </authorList>
    </citation>
    <scope>NUCLEOTIDE SEQUENCE</scope>
    <source>
        <strain evidence="1">STM</strain>
    </source>
</reference>
<accession>A0A5J4QWV6</accession>
<proteinExistence type="predicted"/>
<evidence type="ECO:0000313" key="1">
    <source>
        <dbReference type="EMBL" id="KAA6326427.1"/>
    </source>
</evidence>
<protein>
    <submittedName>
        <fullName evidence="1">Uncharacterized protein</fullName>
    </submittedName>
</protein>
<comment type="caution">
    <text evidence="1">The sequence shown here is derived from an EMBL/GenBank/DDBJ whole genome shotgun (WGS) entry which is preliminary data.</text>
</comment>
<dbReference type="AlphaFoldDB" id="A0A5J4QWV6"/>
<name>A0A5J4QWV6_9ZZZZ</name>
<dbReference type="EMBL" id="SNRY01002169">
    <property type="protein sequence ID" value="KAA6326427.1"/>
    <property type="molecule type" value="Genomic_DNA"/>
</dbReference>
<sequence length="79" mass="9439">MPQKTKEKKIDFRTPCQIERDERDEKIYIHYIKIKKSAINVSFYAQCRVIGNEFGVTPYAVRNSIDRYKKKLNPDQKKS</sequence>
<organism evidence="1">
    <name type="scientific">termite gut metagenome</name>
    <dbReference type="NCBI Taxonomy" id="433724"/>
    <lineage>
        <taxon>unclassified sequences</taxon>
        <taxon>metagenomes</taxon>
        <taxon>organismal metagenomes</taxon>
    </lineage>
</organism>
<gene>
    <name evidence="1" type="ORF">EZS27_024467</name>
</gene>